<evidence type="ECO:0000313" key="13">
    <source>
        <dbReference type="EMBL" id="QEM83498.1"/>
    </source>
</evidence>
<keyword evidence="3" id="KW-0997">Cell inner membrane</keyword>
<evidence type="ECO:0000256" key="2">
    <source>
        <dbReference type="ARBA" id="ARBA00022475"/>
    </source>
</evidence>
<keyword evidence="4 12" id="KW-0812">Transmembrane</keyword>
<keyword evidence="7 12" id="KW-0406">Ion transport</keyword>
<protein>
    <recommendedName>
        <fullName evidence="12">Fluoride-specific ion channel FluC</fullName>
    </recommendedName>
</protein>
<dbReference type="PANTHER" id="PTHR28259:SF1">
    <property type="entry name" value="FLUORIDE EXPORT PROTEIN 1-RELATED"/>
    <property type="match status" value="1"/>
</dbReference>
<gene>
    <name evidence="12" type="primary">fluC</name>
    <name evidence="12" type="synonym">crcB</name>
    <name evidence="13" type="ORF">E4T21_19505</name>
</gene>
<comment type="subcellular location">
    <subcellularLocation>
        <location evidence="1 12">Cell membrane</location>
        <topology evidence="1 12">Multi-pass membrane protein</topology>
    </subcellularLocation>
</comment>
<keyword evidence="6 12" id="KW-0915">Sodium</keyword>
<feature type="transmembrane region" description="Helical" evidence="12">
    <location>
        <begin position="72"/>
        <end position="94"/>
    </location>
</feature>
<evidence type="ECO:0000256" key="6">
    <source>
        <dbReference type="ARBA" id="ARBA00023053"/>
    </source>
</evidence>
<sequence>MKSWPIYLAVGAGSALGAVCRMWVGLAVASFVTTSFPWATLMVNVIGSWLIARFATHASLHEHGRVARLHPFLVAGFCGGFTTFSLFSLEAVTLVSDGRAGWAALYVGISVPTWLGAAWLGDRSARRAAAQ</sequence>
<evidence type="ECO:0000256" key="7">
    <source>
        <dbReference type="ARBA" id="ARBA00023065"/>
    </source>
</evidence>
<evidence type="ECO:0000256" key="3">
    <source>
        <dbReference type="ARBA" id="ARBA00022519"/>
    </source>
</evidence>
<organism evidence="13 14">
    <name type="scientific">Halomonas binhaiensis</name>
    <dbReference type="NCBI Taxonomy" id="2562282"/>
    <lineage>
        <taxon>Bacteria</taxon>
        <taxon>Pseudomonadati</taxon>
        <taxon>Pseudomonadota</taxon>
        <taxon>Gammaproteobacteria</taxon>
        <taxon>Oceanospirillales</taxon>
        <taxon>Halomonadaceae</taxon>
        <taxon>Halomonas</taxon>
    </lineage>
</organism>
<dbReference type="GO" id="GO:0140114">
    <property type="term" value="P:cellular detoxification of fluoride"/>
    <property type="evidence" value="ECO:0007669"/>
    <property type="project" value="UniProtKB-UniRule"/>
</dbReference>
<dbReference type="GO" id="GO:0005886">
    <property type="term" value="C:plasma membrane"/>
    <property type="evidence" value="ECO:0007669"/>
    <property type="project" value="UniProtKB-SubCell"/>
</dbReference>
<evidence type="ECO:0000256" key="4">
    <source>
        <dbReference type="ARBA" id="ARBA00022692"/>
    </source>
</evidence>
<comment type="activity regulation">
    <text evidence="12">Na(+) is not transported, but it plays an essential structural role and its presence is essential for fluoride channel function.</text>
</comment>
<comment type="function">
    <text evidence="12">Fluoride-specific ion channel. Important for reducing fluoride concentration in the cell, thus reducing its toxicity.</text>
</comment>
<evidence type="ECO:0000256" key="12">
    <source>
        <dbReference type="HAMAP-Rule" id="MF_00454"/>
    </source>
</evidence>
<keyword evidence="9 12" id="KW-0407">Ion channel</keyword>
<evidence type="ECO:0000256" key="1">
    <source>
        <dbReference type="ARBA" id="ARBA00004651"/>
    </source>
</evidence>
<feature type="transmembrane region" description="Helical" evidence="12">
    <location>
        <begin position="100"/>
        <end position="121"/>
    </location>
</feature>
<dbReference type="EMBL" id="CP038437">
    <property type="protein sequence ID" value="QEM83498.1"/>
    <property type="molecule type" value="Genomic_DNA"/>
</dbReference>
<evidence type="ECO:0000256" key="10">
    <source>
        <dbReference type="ARBA" id="ARBA00035120"/>
    </source>
</evidence>
<keyword evidence="8 12" id="KW-0472">Membrane</keyword>
<dbReference type="Pfam" id="PF02537">
    <property type="entry name" value="CRCB"/>
    <property type="match status" value="1"/>
</dbReference>
<dbReference type="KEGG" id="hbh:E4T21_19505"/>
<keyword evidence="12" id="KW-0479">Metal-binding</keyword>
<feature type="binding site" evidence="12">
    <location>
        <position position="82"/>
    </location>
    <ligand>
        <name>Na(+)</name>
        <dbReference type="ChEBI" id="CHEBI:29101"/>
        <note>structural</note>
    </ligand>
</feature>
<name>A0A5C1NM47_9GAMM</name>
<keyword evidence="2 12" id="KW-1003">Cell membrane</keyword>
<evidence type="ECO:0000313" key="14">
    <source>
        <dbReference type="Proteomes" id="UP000324285"/>
    </source>
</evidence>
<feature type="transmembrane region" description="Helical" evidence="12">
    <location>
        <begin position="27"/>
        <end position="51"/>
    </location>
</feature>
<comment type="similarity">
    <text evidence="10 12">Belongs to the fluoride channel Fluc/FEX (TC 1.A.43) family.</text>
</comment>
<dbReference type="HAMAP" id="MF_00454">
    <property type="entry name" value="FluC"/>
    <property type="match status" value="1"/>
</dbReference>
<keyword evidence="12" id="KW-0813">Transport</keyword>
<accession>A0A5C1NM47</accession>
<proteinExistence type="inferred from homology"/>
<keyword evidence="14" id="KW-1185">Reference proteome</keyword>
<comment type="catalytic activity">
    <reaction evidence="11">
        <text>fluoride(in) = fluoride(out)</text>
        <dbReference type="Rhea" id="RHEA:76159"/>
        <dbReference type="ChEBI" id="CHEBI:17051"/>
    </reaction>
    <physiologicalReaction direction="left-to-right" evidence="11">
        <dbReference type="Rhea" id="RHEA:76160"/>
    </physiologicalReaction>
</comment>
<feature type="binding site" evidence="12">
    <location>
        <position position="79"/>
    </location>
    <ligand>
        <name>Na(+)</name>
        <dbReference type="ChEBI" id="CHEBI:29101"/>
        <note>structural</note>
    </ligand>
</feature>
<evidence type="ECO:0000256" key="8">
    <source>
        <dbReference type="ARBA" id="ARBA00023136"/>
    </source>
</evidence>
<dbReference type="OrthoDB" id="9806299at2"/>
<dbReference type="GO" id="GO:0046872">
    <property type="term" value="F:metal ion binding"/>
    <property type="evidence" value="ECO:0007669"/>
    <property type="project" value="UniProtKB-KW"/>
</dbReference>
<dbReference type="Proteomes" id="UP000324285">
    <property type="component" value="Chromosome"/>
</dbReference>
<keyword evidence="5 12" id="KW-1133">Transmembrane helix</keyword>
<dbReference type="AlphaFoldDB" id="A0A5C1NM47"/>
<reference evidence="13" key="1">
    <citation type="submission" date="2021-02" db="EMBL/GenBank/DDBJ databases">
        <title>Strain Y2R2, a novel species of the genus Halomonas.</title>
        <authorList>
            <person name="Huang H."/>
        </authorList>
    </citation>
    <scope>NUCLEOTIDE SEQUENCE</scope>
    <source>
        <strain evidence="13">Y2R2</strain>
    </source>
</reference>
<evidence type="ECO:0000256" key="11">
    <source>
        <dbReference type="ARBA" id="ARBA00035585"/>
    </source>
</evidence>
<evidence type="ECO:0000256" key="9">
    <source>
        <dbReference type="ARBA" id="ARBA00023303"/>
    </source>
</evidence>
<dbReference type="PANTHER" id="PTHR28259">
    <property type="entry name" value="FLUORIDE EXPORT PROTEIN 1-RELATED"/>
    <property type="match status" value="1"/>
</dbReference>
<evidence type="ECO:0000256" key="5">
    <source>
        <dbReference type="ARBA" id="ARBA00022989"/>
    </source>
</evidence>
<dbReference type="InterPro" id="IPR003691">
    <property type="entry name" value="FluC"/>
</dbReference>
<dbReference type="GO" id="GO:0062054">
    <property type="term" value="F:fluoride channel activity"/>
    <property type="evidence" value="ECO:0007669"/>
    <property type="project" value="UniProtKB-UniRule"/>
</dbReference>
<dbReference type="RefSeq" id="WP_149286620.1">
    <property type="nucleotide sequence ID" value="NZ_CP038437.2"/>
</dbReference>